<dbReference type="EMBL" id="JAPZVI010000003">
    <property type="protein sequence ID" value="MCZ8401179.1"/>
    <property type="molecule type" value="Genomic_DNA"/>
</dbReference>
<keyword evidence="1" id="KW-1133">Transmembrane helix</keyword>
<reference evidence="2" key="2">
    <citation type="submission" date="2022-12" db="EMBL/GenBank/DDBJ databases">
        <authorList>
            <person name="Voronina O.L."/>
            <person name="Kunda M.S."/>
            <person name="Ryzhova N."/>
            <person name="Aksenova E.I."/>
        </authorList>
    </citation>
    <scope>NUCLEOTIDE SEQUENCE</scope>
    <source>
        <strain evidence="2">SCCH136:Ach223948</strain>
    </source>
</reference>
<evidence type="ECO:0000313" key="3">
    <source>
        <dbReference type="EMBL" id="OMG89244.1"/>
    </source>
</evidence>
<dbReference type="AlphaFoldDB" id="A0A1R1JV25"/>
<protein>
    <submittedName>
        <fullName evidence="2">Transporter suffix domain-containing protein</fullName>
    </submittedName>
</protein>
<feature type="transmembrane region" description="Helical" evidence="1">
    <location>
        <begin position="12"/>
        <end position="33"/>
    </location>
</feature>
<dbReference type="GeneID" id="75276897"/>
<evidence type="ECO:0000313" key="4">
    <source>
        <dbReference type="Proteomes" id="UP000187251"/>
    </source>
</evidence>
<dbReference type="NCBIfam" id="NF033684">
    <property type="entry name" value="suffix_2_RND"/>
    <property type="match status" value="1"/>
</dbReference>
<dbReference type="RefSeq" id="WP_053498872.1">
    <property type="nucleotide sequence ID" value="NZ_AP028040.1"/>
</dbReference>
<gene>
    <name evidence="3" type="ORF">BIZ92_24415</name>
    <name evidence="2" type="ORF">O9570_06970</name>
</gene>
<dbReference type="Proteomes" id="UP001141992">
    <property type="component" value="Unassembled WGS sequence"/>
</dbReference>
<keyword evidence="1" id="KW-0812">Transmembrane</keyword>
<evidence type="ECO:0000313" key="2">
    <source>
        <dbReference type="EMBL" id="MCZ8401179.1"/>
    </source>
</evidence>
<dbReference type="EMBL" id="MJMN01000011">
    <property type="protein sequence ID" value="OMG89244.1"/>
    <property type="molecule type" value="Genomic_DNA"/>
</dbReference>
<accession>A0A1R1JV25</accession>
<keyword evidence="1" id="KW-0472">Membrane</keyword>
<reference evidence="3 4" key="1">
    <citation type="submission" date="2016-09" db="EMBL/GenBank/DDBJ databases">
        <title>Phylogenomics of Achromobacter.</title>
        <authorList>
            <person name="Jeukens J."/>
            <person name="Freschi L."/>
            <person name="Vincent A.T."/>
            <person name="Emond-Rheault J.-G."/>
            <person name="Kukavica-Ibrulj I."/>
            <person name="Charette S.J."/>
            <person name="Levesque R.C."/>
        </authorList>
    </citation>
    <scope>NUCLEOTIDE SEQUENCE [LARGE SCALE GENOMIC DNA]</scope>
    <source>
        <strain evidence="3 4">AUS488</strain>
    </source>
</reference>
<evidence type="ECO:0000256" key="1">
    <source>
        <dbReference type="SAM" id="Phobius"/>
    </source>
</evidence>
<dbReference type="InterPro" id="IPR047961">
    <property type="entry name" value="Transp_suffix-like"/>
</dbReference>
<feature type="transmembrane region" description="Helical" evidence="1">
    <location>
        <begin position="39"/>
        <end position="60"/>
    </location>
</feature>
<sequence>MPKARLNARKKIGLFLLALVLLYWIAVPVLPFLDIPHKAATISILVVGGEILFILAVAVLGKEYWGAIKQWCRRFVARKP</sequence>
<name>A0A1R1JV25_ALCXX</name>
<dbReference type="OrthoDB" id="1094752at2"/>
<organism evidence="3 4">
    <name type="scientific">Alcaligenes xylosoxydans xylosoxydans</name>
    <name type="common">Achromobacter xylosoxidans</name>
    <dbReference type="NCBI Taxonomy" id="85698"/>
    <lineage>
        <taxon>Bacteria</taxon>
        <taxon>Pseudomonadati</taxon>
        <taxon>Pseudomonadota</taxon>
        <taxon>Betaproteobacteria</taxon>
        <taxon>Burkholderiales</taxon>
        <taxon>Alcaligenaceae</taxon>
        <taxon>Achromobacter</taxon>
    </lineage>
</organism>
<dbReference type="Proteomes" id="UP000187251">
    <property type="component" value="Unassembled WGS sequence"/>
</dbReference>
<comment type="caution">
    <text evidence="3">The sequence shown here is derived from an EMBL/GenBank/DDBJ whole genome shotgun (WGS) entry which is preliminary data.</text>
</comment>
<proteinExistence type="predicted"/>